<feature type="repeat" description="ANK" evidence="1">
    <location>
        <begin position="197"/>
        <end position="229"/>
    </location>
</feature>
<organism evidence="3 4">
    <name type="scientific">Trichogramma kaykai</name>
    <dbReference type="NCBI Taxonomy" id="54128"/>
    <lineage>
        <taxon>Eukaryota</taxon>
        <taxon>Metazoa</taxon>
        <taxon>Ecdysozoa</taxon>
        <taxon>Arthropoda</taxon>
        <taxon>Hexapoda</taxon>
        <taxon>Insecta</taxon>
        <taxon>Pterygota</taxon>
        <taxon>Neoptera</taxon>
        <taxon>Endopterygota</taxon>
        <taxon>Hymenoptera</taxon>
        <taxon>Apocrita</taxon>
        <taxon>Proctotrupomorpha</taxon>
        <taxon>Chalcidoidea</taxon>
        <taxon>Trichogrammatidae</taxon>
        <taxon>Trichogramma</taxon>
    </lineage>
</organism>
<comment type="caution">
    <text evidence="3">The sequence shown here is derived from an EMBL/GenBank/DDBJ whole genome shotgun (WGS) entry which is preliminary data.</text>
</comment>
<dbReference type="PANTHER" id="PTHR46224">
    <property type="entry name" value="ANKYRIN REPEAT FAMILY PROTEIN"/>
    <property type="match status" value="1"/>
</dbReference>
<keyword evidence="1" id="KW-0040">ANK repeat</keyword>
<gene>
    <name evidence="3" type="ORF">TKK_014789</name>
</gene>
<dbReference type="InterPro" id="IPR051616">
    <property type="entry name" value="Cul2-RING_E3_ligase_SR"/>
</dbReference>
<dbReference type="Gene3D" id="1.25.40.20">
    <property type="entry name" value="Ankyrin repeat-containing domain"/>
    <property type="match status" value="2"/>
</dbReference>
<accession>A0ABD2WBR3</accession>
<evidence type="ECO:0000256" key="2">
    <source>
        <dbReference type="SAM" id="MobiDB-lite"/>
    </source>
</evidence>
<dbReference type="PROSITE" id="PS50088">
    <property type="entry name" value="ANK_REPEAT"/>
    <property type="match status" value="3"/>
</dbReference>
<feature type="repeat" description="ANK" evidence="1">
    <location>
        <begin position="275"/>
        <end position="303"/>
    </location>
</feature>
<dbReference type="InterPro" id="IPR036770">
    <property type="entry name" value="Ankyrin_rpt-contain_sf"/>
</dbReference>
<dbReference type="Proteomes" id="UP001627154">
    <property type="component" value="Unassembled WGS sequence"/>
</dbReference>
<dbReference type="EMBL" id="JBJJXI010000119">
    <property type="protein sequence ID" value="KAL3390346.1"/>
    <property type="molecule type" value="Genomic_DNA"/>
</dbReference>
<dbReference type="SUPFAM" id="SSF48403">
    <property type="entry name" value="Ankyrin repeat"/>
    <property type="match status" value="1"/>
</dbReference>
<dbReference type="PANTHER" id="PTHR46224:SF64">
    <property type="entry name" value="IQ MOTIF AND ANKYRIN REPEAT DOMAIN-CONTAINING PROTEIN 1"/>
    <property type="match status" value="1"/>
</dbReference>
<proteinExistence type="predicted"/>
<sequence>MAIDIPISDDESNAKRCETTDGSDAKRRKIADDESGEKLKHLVENTNWEVEEERRELLKQLNTLIGDWSGPLPNLRDVFRKEEIDLLLIEFAQSFSPAELEKLVKFVISSGYEDEGSDSRGLRTTLLHRVVKLNHPPLYRDELIRDLFRIYNEFKINCLDEETGLTHLHVACMSGLDDVVKEFLEHGQDPNCFVAATEDSPLLLALKHGRKSVAELLLKSGALPNTDDNEGVTPLHVICETAAAESSNKENLPETFFEINDQKKQVVQVNAWNEEGCTPLQLAVTYLMPRVVALLLDRGADIDKFAFPDVSDLVEACTSRDDESSLRLVAGALAVCDILEAHGYAMKASDAQTIVEFFAEHELFKKTADIAERWYDCEEFVALADKVAIKPSVSLYLLIRTQPEEPEQVVSYLEFWEFAERLSVELPQPWRHMCALHLGKMISRTFFERWGLEPYDHIAPSDPSATRDGNIFRQRAQHKTNSS</sequence>
<dbReference type="SMART" id="SM00248">
    <property type="entry name" value="ANK"/>
    <property type="match status" value="3"/>
</dbReference>
<evidence type="ECO:0000256" key="1">
    <source>
        <dbReference type="PROSITE-ProRule" id="PRU00023"/>
    </source>
</evidence>
<protein>
    <submittedName>
        <fullName evidence="3">Uncharacterized protein</fullName>
    </submittedName>
</protein>
<evidence type="ECO:0000313" key="3">
    <source>
        <dbReference type="EMBL" id="KAL3390346.1"/>
    </source>
</evidence>
<dbReference type="PROSITE" id="PS50297">
    <property type="entry name" value="ANK_REP_REGION"/>
    <property type="match status" value="3"/>
</dbReference>
<dbReference type="AlphaFoldDB" id="A0ABD2WBR3"/>
<dbReference type="Pfam" id="PF12796">
    <property type="entry name" value="Ank_2"/>
    <property type="match status" value="1"/>
</dbReference>
<dbReference type="InterPro" id="IPR002110">
    <property type="entry name" value="Ankyrin_rpt"/>
</dbReference>
<name>A0ABD2WBR3_9HYME</name>
<feature type="repeat" description="ANK" evidence="1">
    <location>
        <begin position="163"/>
        <end position="191"/>
    </location>
</feature>
<dbReference type="Pfam" id="PF13606">
    <property type="entry name" value="Ank_3"/>
    <property type="match status" value="1"/>
</dbReference>
<feature type="compositionally biased region" description="Basic and acidic residues" evidence="2">
    <location>
        <begin position="12"/>
        <end position="32"/>
    </location>
</feature>
<reference evidence="3 4" key="1">
    <citation type="journal article" date="2024" name="bioRxiv">
        <title>A reference genome for Trichogramma kaykai: A tiny desert-dwelling parasitoid wasp with competing sex-ratio distorters.</title>
        <authorList>
            <person name="Culotta J."/>
            <person name="Lindsey A.R."/>
        </authorList>
    </citation>
    <scope>NUCLEOTIDE SEQUENCE [LARGE SCALE GENOMIC DNA]</scope>
    <source>
        <strain evidence="3 4">KSX58</strain>
    </source>
</reference>
<feature type="region of interest" description="Disordered" evidence="2">
    <location>
        <begin position="1"/>
        <end position="32"/>
    </location>
</feature>
<evidence type="ECO:0000313" key="4">
    <source>
        <dbReference type="Proteomes" id="UP001627154"/>
    </source>
</evidence>
<keyword evidence="4" id="KW-1185">Reference proteome</keyword>